<protein>
    <recommendedName>
        <fullName evidence="2">2EXR domain-containing protein</fullName>
    </recommendedName>
</protein>
<reference evidence="3 4" key="1">
    <citation type="submission" date="2019-06" db="EMBL/GenBank/DDBJ databases">
        <authorList>
            <person name="Broberg M."/>
        </authorList>
    </citation>
    <scope>NUCLEOTIDE SEQUENCE [LARGE SCALE GENOMIC DNA]</scope>
</reference>
<evidence type="ECO:0000313" key="3">
    <source>
        <dbReference type="EMBL" id="VUC24644.1"/>
    </source>
</evidence>
<sequence>MASFHLFPDLPYEIRLQIWQQAIRPSTKRCSGIQHFSILCGNVQSSNTTSKPEVIPSSRGTPTPRDKQTIYAAIPRVDAAAQANRSAYMWDAGLWTACWESRQIILRHWEMKKWSEKRQSFLSEGVWLWYGEEIWRENQGFCITINAPSLNTNDGGEDWQLMVRPYEDAFYFDPKSLMDVLHLPNQPGHGYTLYHIMQQLPFSGLNYGCQPVRHLIFDFDPNWVNNLPRYHAHLDRDSPPALIIELLWTLVRSKTEFHIWLIDRSLRQSSIKNKDGVPSADVIDKDRRVFYNCDEEFVDLGKAGYERFDQPWMHEYDDEDFVISTEFLKCDEKKLSAALAREENGFAGWFVWWLAKNLNEDLSELKSYPWQLDDPTYEYFGVEEHISILGYRS</sequence>
<dbReference type="InterPro" id="IPR045518">
    <property type="entry name" value="2EXR"/>
</dbReference>
<evidence type="ECO:0000259" key="2">
    <source>
        <dbReference type="Pfam" id="PF20150"/>
    </source>
</evidence>
<dbReference type="PANTHER" id="PTHR35910">
    <property type="entry name" value="2EXR DOMAIN-CONTAINING PROTEIN"/>
    <property type="match status" value="1"/>
</dbReference>
<feature type="domain" description="2EXR" evidence="2">
    <location>
        <begin position="4"/>
        <end position="109"/>
    </location>
</feature>
<keyword evidence="4" id="KW-1185">Reference proteome</keyword>
<dbReference type="Pfam" id="PF20150">
    <property type="entry name" value="2EXR"/>
    <property type="match status" value="1"/>
</dbReference>
<name>A0ABY6U310_BIOOC</name>
<comment type="caution">
    <text evidence="3">The sequence shown here is derived from an EMBL/GenBank/DDBJ whole genome shotgun (WGS) entry which is preliminary data.</text>
</comment>
<gene>
    <name evidence="3" type="ORF">CLO192961_LOCUS147951</name>
</gene>
<evidence type="ECO:0000313" key="4">
    <source>
        <dbReference type="Proteomes" id="UP000766486"/>
    </source>
</evidence>
<feature type="region of interest" description="Disordered" evidence="1">
    <location>
        <begin position="45"/>
        <end position="66"/>
    </location>
</feature>
<organism evidence="3 4">
    <name type="scientific">Bionectria ochroleuca</name>
    <name type="common">Gliocladium roseum</name>
    <dbReference type="NCBI Taxonomy" id="29856"/>
    <lineage>
        <taxon>Eukaryota</taxon>
        <taxon>Fungi</taxon>
        <taxon>Dikarya</taxon>
        <taxon>Ascomycota</taxon>
        <taxon>Pezizomycotina</taxon>
        <taxon>Sordariomycetes</taxon>
        <taxon>Hypocreomycetidae</taxon>
        <taxon>Hypocreales</taxon>
        <taxon>Bionectriaceae</taxon>
        <taxon>Clonostachys</taxon>
    </lineage>
</organism>
<proteinExistence type="predicted"/>
<dbReference type="EMBL" id="CABFNS010000722">
    <property type="protein sequence ID" value="VUC24644.1"/>
    <property type="molecule type" value="Genomic_DNA"/>
</dbReference>
<dbReference type="Proteomes" id="UP000766486">
    <property type="component" value="Unassembled WGS sequence"/>
</dbReference>
<dbReference type="PANTHER" id="PTHR35910:SF6">
    <property type="entry name" value="2EXR DOMAIN-CONTAINING PROTEIN"/>
    <property type="match status" value="1"/>
</dbReference>
<evidence type="ECO:0000256" key="1">
    <source>
        <dbReference type="SAM" id="MobiDB-lite"/>
    </source>
</evidence>
<accession>A0ABY6U310</accession>